<dbReference type="EMBL" id="JARKIE010000065">
    <property type="protein sequence ID" value="KAJ7690420.1"/>
    <property type="molecule type" value="Genomic_DNA"/>
</dbReference>
<sequence length="102" mass="11712">EWLKLHNPSIDWAKSTLKFDRCPVCCGPLGGWEDPESDDPELKDPELKEGDHLRRRNPNPSRKRCLVNTMTSRTCLTKRASTRCRLIGLGTMSLNYCPMPRI</sequence>
<feature type="region of interest" description="Disordered" evidence="1">
    <location>
        <begin position="30"/>
        <end position="63"/>
    </location>
</feature>
<evidence type="ECO:0000256" key="1">
    <source>
        <dbReference type="SAM" id="MobiDB-lite"/>
    </source>
</evidence>
<protein>
    <submittedName>
        <fullName evidence="2">Uncharacterized protein</fullName>
    </submittedName>
</protein>
<keyword evidence="3" id="KW-1185">Reference proteome</keyword>
<gene>
    <name evidence="2" type="ORF">B0H17DRAFT_1290066</name>
</gene>
<dbReference type="Proteomes" id="UP001221757">
    <property type="component" value="Unassembled WGS sequence"/>
</dbReference>
<name>A0AAD7DGH8_MYCRO</name>
<accession>A0AAD7DGH8</accession>
<evidence type="ECO:0000313" key="3">
    <source>
        <dbReference type="Proteomes" id="UP001221757"/>
    </source>
</evidence>
<proteinExistence type="predicted"/>
<organism evidence="2 3">
    <name type="scientific">Mycena rosella</name>
    <name type="common">Pink bonnet</name>
    <name type="synonym">Agaricus rosellus</name>
    <dbReference type="NCBI Taxonomy" id="1033263"/>
    <lineage>
        <taxon>Eukaryota</taxon>
        <taxon>Fungi</taxon>
        <taxon>Dikarya</taxon>
        <taxon>Basidiomycota</taxon>
        <taxon>Agaricomycotina</taxon>
        <taxon>Agaricomycetes</taxon>
        <taxon>Agaricomycetidae</taxon>
        <taxon>Agaricales</taxon>
        <taxon>Marasmiineae</taxon>
        <taxon>Mycenaceae</taxon>
        <taxon>Mycena</taxon>
    </lineage>
</organism>
<feature type="compositionally biased region" description="Basic and acidic residues" evidence="1">
    <location>
        <begin position="40"/>
        <end position="52"/>
    </location>
</feature>
<dbReference type="AlphaFoldDB" id="A0AAD7DGH8"/>
<feature type="compositionally biased region" description="Basic residues" evidence="1">
    <location>
        <begin position="53"/>
        <end position="63"/>
    </location>
</feature>
<evidence type="ECO:0000313" key="2">
    <source>
        <dbReference type="EMBL" id="KAJ7690420.1"/>
    </source>
</evidence>
<comment type="caution">
    <text evidence="2">The sequence shown here is derived from an EMBL/GenBank/DDBJ whole genome shotgun (WGS) entry which is preliminary data.</text>
</comment>
<reference evidence="2" key="1">
    <citation type="submission" date="2023-03" db="EMBL/GenBank/DDBJ databases">
        <title>Massive genome expansion in bonnet fungi (Mycena s.s.) driven by repeated elements and novel gene families across ecological guilds.</title>
        <authorList>
            <consortium name="Lawrence Berkeley National Laboratory"/>
            <person name="Harder C.B."/>
            <person name="Miyauchi S."/>
            <person name="Viragh M."/>
            <person name="Kuo A."/>
            <person name="Thoen E."/>
            <person name="Andreopoulos B."/>
            <person name="Lu D."/>
            <person name="Skrede I."/>
            <person name="Drula E."/>
            <person name="Henrissat B."/>
            <person name="Morin E."/>
            <person name="Kohler A."/>
            <person name="Barry K."/>
            <person name="LaButti K."/>
            <person name="Morin E."/>
            <person name="Salamov A."/>
            <person name="Lipzen A."/>
            <person name="Mereny Z."/>
            <person name="Hegedus B."/>
            <person name="Baldrian P."/>
            <person name="Stursova M."/>
            <person name="Weitz H."/>
            <person name="Taylor A."/>
            <person name="Grigoriev I.V."/>
            <person name="Nagy L.G."/>
            <person name="Martin F."/>
            <person name="Kauserud H."/>
        </authorList>
    </citation>
    <scope>NUCLEOTIDE SEQUENCE</scope>
    <source>
        <strain evidence="2">CBHHK067</strain>
    </source>
</reference>
<feature type="non-terminal residue" evidence="2">
    <location>
        <position position="1"/>
    </location>
</feature>